<dbReference type="Proteomes" id="UP000011116">
    <property type="component" value="Chromosome 3H"/>
</dbReference>
<protein>
    <submittedName>
        <fullName evidence="1">Uncharacterized protein</fullName>
    </submittedName>
</protein>
<name>A0A8I6XN67_HORVV</name>
<keyword evidence="2" id="KW-1185">Reference proteome</keyword>
<dbReference type="EnsemblPlants" id="HORVU.MOREX.r3.3HG0220060.1">
    <property type="protein sequence ID" value="HORVU.MOREX.r3.3HG0220060.1.CDS1"/>
    <property type="gene ID" value="HORVU.MOREX.r3.3HG0220060"/>
</dbReference>
<reference evidence="1" key="3">
    <citation type="submission" date="2022-01" db="UniProtKB">
        <authorList>
            <consortium name="EnsemblPlants"/>
        </authorList>
    </citation>
    <scope>IDENTIFICATION</scope>
    <source>
        <strain evidence="1">subsp. vulgare</strain>
    </source>
</reference>
<dbReference type="Gramene" id="HORVU.MOREX.r3.3HG0220060.1">
    <property type="protein sequence ID" value="HORVU.MOREX.r3.3HG0220060.1.CDS1"/>
    <property type="gene ID" value="HORVU.MOREX.r3.3HG0220060"/>
</dbReference>
<reference evidence="1" key="2">
    <citation type="submission" date="2020-10" db="EMBL/GenBank/DDBJ databases">
        <authorList>
            <person name="Scholz U."/>
            <person name="Mascher M."/>
            <person name="Fiebig A."/>
        </authorList>
    </citation>
    <scope>NUCLEOTIDE SEQUENCE [LARGE SCALE GENOMIC DNA]</scope>
    <source>
        <strain evidence="1">cv. Morex</strain>
    </source>
</reference>
<proteinExistence type="predicted"/>
<accession>A0A8I6XN67</accession>
<dbReference type="AlphaFoldDB" id="A0A8I6XN67"/>
<sequence length="84" mass="9979">MGEMKEGLGGLAGVDAYTADHGFEDWWARGAEGREGNHKLIQSHWSIWRIYLQKIVNFNIFDIFYIISIYLNYRYKKFLESFPR</sequence>
<reference evidence="2" key="1">
    <citation type="journal article" date="2012" name="Nature">
        <title>A physical, genetic and functional sequence assembly of the barley genome.</title>
        <authorList>
            <consortium name="The International Barley Genome Sequencing Consortium"/>
            <person name="Mayer K.F."/>
            <person name="Waugh R."/>
            <person name="Brown J.W."/>
            <person name="Schulman A."/>
            <person name="Langridge P."/>
            <person name="Platzer M."/>
            <person name="Fincher G.B."/>
            <person name="Muehlbauer G.J."/>
            <person name="Sato K."/>
            <person name="Close T.J."/>
            <person name="Wise R.P."/>
            <person name="Stein N."/>
        </authorList>
    </citation>
    <scope>NUCLEOTIDE SEQUENCE [LARGE SCALE GENOMIC DNA]</scope>
    <source>
        <strain evidence="2">cv. Morex</strain>
    </source>
</reference>
<dbReference type="Gramene" id="HORVU.MOREX.r2.3HG0183280.1">
    <property type="protein sequence ID" value="HORVU.MOREX.r2.3HG0183280.1.CDS.1"/>
    <property type="gene ID" value="HORVU.MOREX.r2.3HG0183280"/>
</dbReference>
<organism evidence="1 2">
    <name type="scientific">Hordeum vulgare subsp. vulgare</name>
    <name type="common">Domesticated barley</name>
    <dbReference type="NCBI Taxonomy" id="112509"/>
    <lineage>
        <taxon>Eukaryota</taxon>
        <taxon>Viridiplantae</taxon>
        <taxon>Streptophyta</taxon>
        <taxon>Embryophyta</taxon>
        <taxon>Tracheophyta</taxon>
        <taxon>Spermatophyta</taxon>
        <taxon>Magnoliopsida</taxon>
        <taxon>Liliopsida</taxon>
        <taxon>Poales</taxon>
        <taxon>Poaceae</taxon>
        <taxon>BOP clade</taxon>
        <taxon>Pooideae</taxon>
        <taxon>Triticodae</taxon>
        <taxon>Triticeae</taxon>
        <taxon>Hordeinae</taxon>
        <taxon>Hordeum</taxon>
    </lineage>
</organism>
<evidence type="ECO:0000313" key="2">
    <source>
        <dbReference type="Proteomes" id="UP000011116"/>
    </source>
</evidence>
<evidence type="ECO:0000313" key="1">
    <source>
        <dbReference type="EnsemblPlants" id="HORVU.MOREX.r3.3HG0220060.1.CDS1"/>
    </source>
</evidence>